<accession>A0A3M0CXW2</accession>
<comment type="caution">
    <text evidence="2">The sequence shown here is derived from an EMBL/GenBank/DDBJ whole genome shotgun (WGS) entry which is preliminary data.</text>
</comment>
<keyword evidence="1" id="KW-0472">Membrane</keyword>
<dbReference type="EMBL" id="REFS01000004">
    <property type="protein sequence ID" value="RMB13928.1"/>
    <property type="molecule type" value="Genomic_DNA"/>
</dbReference>
<keyword evidence="1" id="KW-0812">Transmembrane</keyword>
<evidence type="ECO:0000256" key="1">
    <source>
        <dbReference type="SAM" id="Phobius"/>
    </source>
</evidence>
<keyword evidence="1" id="KW-1133">Transmembrane helix</keyword>
<evidence type="ECO:0000313" key="3">
    <source>
        <dbReference type="Proteomes" id="UP000277326"/>
    </source>
</evidence>
<evidence type="ECO:0000313" key="2">
    <source>
        <dbReference type="EMBL" id="RMB13928.1"/>
    </source>
</evidence>
<feature type="transmembrane region" description="Helical" evidence="1">
    <location>
        <begin position="16"/>
        <end position="37"/>
    </location>
</feature>
<name>A0A3M0CXW2_9EURY</name>
<reference evidence="2 3" key="1">
    <citation type="journal article" date="2015" name="Stand. Genomic Sci.">
        <title>Genomic Encyclopedia of Bacterial and Archaeal Type Strains, Phase III: the genomes of soil and plant-associated and newly described type strains.</title>
        <authorList>
            <person name="Whitman W.B."/>
            <person name="Woyke T."/>
            <person name="Klenk H.P."/>
            <person name="Zhou Y."/>
            <person name="Lilburn T.G."/>
            <person name="Beck B.J."/>
            <person name="De Vos P."/>
            <person name="Vandamme P."/>
            <person name="Eisen J.A."/>
            <person name="Garrity G."/>
            <person name="Hugenholtz P."/>
            <person name="Kyrpides N.C."/>
        </authorList>
    </citation>
    <scope>NUCLEOTIDE SEQUENCE [LARGE SCALE GENOMIC DNA]</scope>
    <source>
        <strain evidence="2 3">CGMCC 1.10124</strain>
    </source>
</reference>
<protein>
    <submittedName>
        <fullName evidence="2">Uncharacterized protein</fullName>
    </submittedName>
</protein>
<dbReference type="Proteomes" id="UP000277326">
    <property type="component" value="Unassembled WGS sequence"/>
</dbReference>
<sequence length="39" mass="4150">MSVSHPAWRTAAATGIAYLVALLALFVLLFIGPYVLFGV</sequence>
<dbReference type="AlphaFoldDB" id="A0A3M0CXW2"/>
<gene>
    <name evidence="2" type="ORF">ATH50_2371</name>
</gene>
<proteinExistence type="predicted"/>
<organism evidence="2 3">
    <name type="scientific">Haloplanus aerogenes</name>
    <dbReference type="NCBI Taxonomy" id="660522"/>
    <lineage>
        <taxon>Archaea</taxon>
        <taxon>Methanobacteriati</taxon>
        <taxon>Methanobacteriota</taxon>
        <taxon>Stenosarchaea group</taxon>
        <taxon>Halobacteria</taxon>
        <taxon>Halobacteriales</taxon>
        <taxon>Haloferacaceae</taxon>
        <taxon>Haloplanus</taxon>
    </lineage>
</organism>